<evidence type="ECO:0000256" key="1">
    <source>
        <dbReference type="SAM" id="MobiDB-lite"/>
    </source>
</evidence>
<keyword evidence="2" id="KW-1133">Transmembrane helix</keyword>
<evidence type="ECO:0000259" key="4">
    <source>
        <dbReference type="Pfam" id="PF14257"/>
    </source>
</evidence>
<dbReference type="RefSeq" id="WP_203891233.1">
    <property type="nucleotide sequence ID" value="NZ_BOOH01000021.1"/>
</dbReference>
<feature type="compositionally biased region" description="Low complexity" evidence="1">
    <location>
        <begin position="33"/>
        <end position="63"/>
    </location>
</feature>
<feature type="region of interest" description="Disordered" evidence="1">
    <location>
        <begin position="26"/>
        <end position="83"/>
    </location>
</feature>
<keyword evidence="2" id="KW-0812">Transmembrane</keyword>
<proteinExistence type="predicted"/>
<dbReference type="AlphaFoldDB" id="A0A8J3RM58"/>
<dbReference type="Proteomes" id="UP000616724">
    <property type="component" value="Unassembled WGS sequence"/>
</dbReference>
<feature type="signal peptide" evidence="3">
    <location>
        <begin position="1"/>
        <end position="23"/>
    </location>
</feature>
<keyword evidence="6" id="KW-1185">Reference proteome</keyword>
<feature type="region of interest" description="Disordered" evidence="1">
    <location>
        <begin position="307"/>
        <end position="349"/>
    </location>
</feature>
<dbReference type="EMBL" id="BOOH01000021">
    <property type="protein sequence ID" value="GIH76656.1"/>
    <property type="molecule type" value="Genomic_DNA"/>
</dbReference>
<reference evidence="5 6" key="1">
    <citation type="submission" date="2021-01" db="EMBL/GenBank/DDBJ databases">
        <title>Whole genome shotgun sequence of Planobispora longispora NBRC 13918.</title>
        <authorList>
            <person name="Komaki H."/>
            <person name="Tamura T."/>
        </authorList>
    </citation>
    <scope>NUCLEOTIDE SEQUENCE [LARGE SCALE GENOMIC DNA]</scope>
    <source>
        <strain evidence="5 6">NBRC 13918</strain>
    </source>
</reference>
<feature type="chain" id="PRO_5038778106" description="DUF4349 domain-containing protein" evidence="3">
    <location>
        <begin position="24"/>
        <end position="349"/>
    </location>
</feature>
<comment type="caution">
    <text evidence="5">The sequence shown here is derived from an EMBL/GenBank/DDBJ whole genome shotgun (WGS) entry which is preliminary data.</text>
</comment>
<keyword evidence="2" id="KW-0472">Membrane</keyword>
<gene>
    <name evidence="5" type="ORF">Plo01_30850</name>
</gene>
<name>A0A8J3RM58_9ACTN</name>
<evidence type="ECO:0000313" key="6">
    <source>
        <dbReference type="Proteomes" id="UP000616724"/>
    </source>
</evidence>
<feature type="domain" description="DUF4349" evidence="4">
    <location>
        <begin position="88"/>
        <end position="297"/>
    </location>
</feature>
<keyword evidence="3" id="KW-0732">Signal</keyword>
<organism evidence="5 6">
    <name type="scientific">Planobispora longispora</name>
    <dbReference type="NCBI Taxonomy" id="28887"/>
    <lineage>
        <taxon>Bacteria</taxon>
        <taxon>Bacillati</taxon>
        <taxon>Actinomycetota</taxon>
        <taxon>Actinomycetes</taxon>
        <taxon>Streptosporangiales</taxon>
        <taxon>Streptosporangiaceae</taxon>
        <taxon>Planobispora</taxon>
    </lineage>
</organism>
<feature type="compositionally biased region" description="Gly residues" evidence="1">
    <location>
        <begin position="64"/>
        <end position="75"/>
    </location>
</feature>
<evidence type="ECO:0000256" key="3">
    <source>
        <dbReference type="SAM" id="SignalP"/>
    </source>
</evidence>
<evidence type="ECO:0000313" key="5">
    <source>
        <dbReference type="EMBL" id="GIH76656.1"/>
    </source>
</evidence>
<dbReference type="InterPro" id="IPR025645">
    <property type="entry name" value="DUF4349"/>
</dbReference>
<sequence>MKRFRYGPRLAIALAATVVFASACGGGGESADSAPQSGAEAPAAASAAAPEEAANKAADTAESGGRGTGGQGEPGGQKEPVDVVPTDRAIIYTAQMTVRAKDVAAAAEKAKQIITAAGGYLAQEKSDAYGSQASSTLVFKIPPAGYSGALGRLGKELGERESIQQSTEDVTEEVADVESRVTSAKSALESLRALLKRADTIGQVLDVEREIAGRQAELESLQARQKKLASLTGMATLTLNLIGPAAEIPEPVEEPGGFLGGLEAGWESFVSAVKIGLTVLGALLPWLLVIVPVWLAVAFLLRRRRNRPAPGLPPGGTPYPGATPPPSGDDEAAAEPEREPEPAGPRATP</sequence>
<feature type="transmembrane region" description="Helical" evidence="2">
    <location>
        <begin position="277"/>
        <end position="301"/>
    </location>
</feature>
<accession>A0A8J3RM58</accession>
<feature type="compositionally biased region" description="Pro residues" evidence="1">
    <location>
        <begin position="310"/>
        <end position="327"/>
    </location>
</feature>
<dbReference type="PROSITE" id="PS51257">
    <property type="entry name" value="PROKAR_LIPOPROTEIN"/>
    <property type="match status" value="1"/>
</dbReference>
<evidence type="ECO:0000256" key="2">
    <source>
        <dbReference type="SAM" id="Phobius"/>
    </source>
</evidence>
<protein>
    <recommendedName>
        <fullName evidence="4">DUF4349 domain-containing protein</fullName>
    </recommendedName>
</protein>
<dbReference type="Pfam" id="PF14257">
    <property type="entry name" value="DUF4349"/>
    <property type="match status" value="1"/>
</dbReference>